<keyword evidence="3" id="KW-1185">Reference proteome</keyword>
<gene>
    <name evidence="2" type="ORF">KS419_16445</name>
</gene>
<accession>A0ABS6JI66</accession>
<keyword evidence="1" id="KW-0808">Transferase</keyword>
<dbReference type="Pfam" id="PF13469">
    <property type="entry name" value="Sulfotransfer_3"/>
    <property type="match status" value="1"/>
</dbReference>
<dbReference type="RefSeq" id="WP_217067480.1">
    <property type="nucleotide sequence ID" value="NZ_JAHQCS010000131.1"/>
</dbReference>
<reference evidence="2 3" key="1">
    <citation type="submission" date="2021-06" db="EMBL/GenBank/DDBJ databases">
        <title>Bacillus sp. RD4P76, an endophyte from a halophyte.</title>
        <authorList>
            <person name="Sun J.-Q."/>
        </authorList>
    </citation>
    <scope>NUCLEOTIDE SEQUENCE [LARGE SCALE GENOMIC DNA]</scope>
    <source>
        <strain evidence="2 3">CGMCC 1.15917</strain>
    </source>
</reference>
<dbReference type="Proteomes" id="UP000784880">
    <property type="component" value="Unassembled WGS sequence"/>
</dbReference>
<name>A0ABS6JI66_9BACI</name>
<dbReference type="PANTHER" id="PTHR12788">
    <property type="entry name" value="PROTEIN-TYROSINE SULFOTRANSFERASE 2"/>
    <property type="match status" value="1"/>
</dbReference>
<proteinExistence type="predicted"/>
<dbReference type="InterPro" id="IPR026634">
    <property type="entry name" value="TPST-like"/>
</dbReference>
<sequence length="249" mass="29261">MQKLKKSEDQIIFVIGNGRSGTHLLGHTLQMHNDIDVSMEERKIFNLVRKMAVNPSVRKDLFPKLVNLYQEKLINRNGRFYADKSHPNIWLAEDLAAIFPNAKFLAIERNPYAAIASMLMHKGVSRWCEQWEKYPIPNYFLGVTSENKDKYEQYSITERCALRWLSHKERLDTLMKKELINLHVLSYEEMVIKPKKKADEITMFLNLPTPIPKPKVKKESLLKWNENLTEKDKNEIEEITGVSPEEWTF</sequence>
<organism evidence="2 3">
    <name type="scientific">Evansella tamaricis</name>
    <dbReference type="NCBI Taxonomy" id="2069301"/>
    <lineage>
        <taxon>Bacteria</taxon>
        <taxon>Bacillati</taxon>
        <taxon>Bacillota</taxon>
        <taxon>Bacilli</taxon>
        <taxon>Bacillales</taxon>
        <taxon>Bacillaceae</taxon>
        <taxon>Evansella</taxon>
    </lineage>
</organism>
<evidence type="ECO:0000313" key="3">
    <source>
        <dbReference type="Proteomes" id="UP000784880"/>
    </source>
</evidence>
<comment type="caution">
    <text evidence="2">The sequence shown here is derived from an EMBL/GenBank/DDBJ whole genome shotgun (WGS) entry which is preliminary data.</text>
</comment>
<protein>
    <submittedName>
        <fullName evidence="2">Sulfotransferase</fullName>
    </submittedName>
</protein>
<evidence type="ECO:0000256" key="1">
    <source>
        <dbReference type="ARBA" id="ARBA00022679"/>
    </source>
</evidence>
<dbReference type="PANTHER" id="PTHR12788:SF10">
    <property type="entry name" value="PROTEIN-TYROSINE SULFOTRANSFERASE"/>
    <property type="match status" value="1"/>
</dbReference>
<dbReference type="EMBL" id="JAHQCS010000131">
    <property type="protein sequence ID" value="MBU9713323.1"/>
    <property type="molecule type" value="Genomic_DNA"/>
</dbReference>
<evidence type="ECO:0000313" key="2">
    <source>
        <dbReference type="EMBL" id="MBU9713323.1"/>
    </source>
</evidence>